<proteinExistence type="predicted"/>
<dbReference type="EMBL" id="CP040825">
    <property type="protein sequence ID" value="QCZ36508.1"/>
    <property type="molecule type" value="Genomic_DNA"/>
</dbReference>
<dbReference type="KEGG" id="mnh:FG904_00530"/>
<name>A0A5B7XUG4_9MOLU</name>
<protein>
    <submittedName>
        <fullName evidence="1">Uncharacterized protein</fullName>
    </submittedName>
</protein>
<reference evidence="1 2" key="1">
    <citation type="submission" date="2019-06" db="EMBL/GenBank/DDBJ databases">
        <title>Mycoplasma sp. 2F1A isolated from ostrich.</title>
        <authorList>
            <person name="Spergser J."/>
        </authorList>
    </citation>
    <scope>NUCLEOTIDE SEQUENCE [LARGE SCALE GENOMIC DNA]</scope>
    <source>
        <strain evidence="1 2">2F1A</strain>
    </source>
</reference>
<sequence length="549" mass="65246">MNQDNKFSPWYGLYTALKIIKIPFNQFVLQVDNQFPKDSFFSKQRATIHGIEFNERNMYGFGNLNLYTVLNYLDLFEKFIKNKLGQKRSKNILLSFSNLDQTNSQMFDYCLKYLVANKNQVYTFNFNLANDYLIQSALSNMNADYGFFVDYVPSNNKYYLKIYFDNKLIDFSLMQTMINKLQGNSSQLSFANNAEAIKLNIDKILDASFSGVKTLNNQFISNYNSFIVYSMIDNKLSEHILNRFLTKFNIKHIKLNPKLNQDLVSNSKWRFLSWAWRSNYKADLIILIDINQRLKVIVKSKKGYVTLNEDQLVYLFIHNHYLTWKNDELLTNNQFVIPIDASSLILKLLNIFKINYVYENSLNQSNHILFDYFKGSYSVQKNQNLNFESFDFLFSLILMMQNYKNNNNLFSYKYQKMLKASDRCFLSYKYLKHNPNDLYNLYNHLKERQRLNKAIKIQSINWIDFSNLGYTYLINIRLKIKYAEVNLFINYDLATKQIELKFETQLLTTKHWKFSDKLHEKLLVIQIKNSINRLIKKLAKQTKGAKNDK</sequence>
<gene>
    <name evidence="1" type="ORF">FG904_00530</name>
</gene>
<dbReference type="OrthoDB" id="397845at2"/>
<dbReference type="NCBIfam" id="NF045968">
    <property type="entry name" value="mutase_MAG5620"/>
    <property type="match status" value="1"/>
</dbReference>
<dbReference type="Proteomes" id="UP000305457">
    <property type="component" value="Chromosome"/>
</dbReference>
<organism evidence="1 2">
    <name type="scientific">Mycoplasma nasistruthionis</name>
    <dbReference type="NCBI Taxonomy" id="353852"/>
    <lineage>
        <taxon>Bacteria</taxon>
        <taxon>Bacillati</taxon>
        <taxon>Mycoplasmatota</taxon>
        <taxon>Mollicutes</taxon>
        <taxon>Mycoplasmataceae</taxon>
        <taxon>Mycoplasma</taxon>
    </lineage>
</organism>
<dbReference type="RefSeq" id="WP_139591991.1">
    <property type="nucleotide sequence ID" value="NZ_CP040825.1"/>
</dbReference>
<dbReference type="AlphaFoldDB" id="A0A5B7XUG4"/>
<evidence type="ECO:0000313" key="2">
    <source>
        <dbReference type="Proteomes" id="UP000305457"/>
    </source>
</evidence>
<evidence type="ECO:0000313" key="1">
    <source>
        <dbReference type="EMBL" id="QCZ36508.1"/>
    </source>
</evidence>
<accession>A0A5B7XUG4</accession>